<evidence type="ECO:0000256" key="1">
    <source>
        <dbReference type="SAM" id="Phobius"/>
    </source>
</evidence>
<keyword evidence="2" id="KW-0347">Helicase</keyword>
<name>A0A0K8RQC3_IXORI</name>
<sequence length="137" mass="15827">DYSRRPTSANFSFSLIHWERVYYCLLLVRCFCCKIMPLASTVLVYCSIMVSLNLVSFSFSYFGFSASFFNIRLLSINKFMRNSSVPFSFDGFFSSFSSSSPSSPLLSLSSRTANFFSFLHYSKFRGDYMHQSFGLRH</sequence>
<feature type="transmembrane region" description="Helical" evidence="1">
    <location>
        <begin position="51"/>
        <end position="71"/>
    </location>
</feature>
<feature type="transmembrane region" description="Helical" evidence="1">
    <location>
        <begin position="21"/>
        <end position="45"/>
    </location>
</feature>
<dbReference type="GO" id="GO:0004386">
    <property type="term" value="F:helicase activity"/>
    <property type="evidence" value="ECO:0007669"/>
    <property type="project" value="UniProtKB-KW"/>
</dbReference>
<evidence type="ECO:0000313" key="2">
    <source>
        <dbReference type="EMBL" id="JAA73245.1"/>
    </source>
</evidence>
<feature type="non-terminal residue" evidence="2">
    <location>
        <position position="1"/>
    </location>
</feature>
<accession>A0A0K8RQC3</accession>
<keyword evidence="1" id="KW-0812">Transmembrane</keyword>
<reference evidence="2" key="1">
    <citation type="submission" date="2012-12" db="EMBL/GenBank/DDBJ databases">
        <title>Identification and characterization of a phenylalanine ammonia-lyase gene family in Isatis indigotica Fort.</title>
        <authorList>
            <person name="Liu Q."/>
            <person name="Chen J."/>
            <person name="Zhou X."/>
            <person name="Di P."/>
            <person name="Xiao Y."/>
            <person name="Xuan H."/>
            <person name="Zhang L."/>
            <person name="Chen W."/>
        </authorList>
    </citation>
    <scope>NUCLEOTIDE SEQUENCE</scope>
    <source>
        <tissue evidence="2">Salivary gland</tissue>
    </source>
</reference>
<keyword evidence="1" id="KW-1133">Transmembrane helix</keyword>
<dbReference type="AlphaFoldDB" id="A0A0K8RQC3"/>
<protein>
    <submittedName>
        <fullName evidence="2">Putative interferon-induced helicase c domain-containing protein 1</fullName>
    </submittedName>
</protein>
<keyword evidence="2" id="KW-0547">Nucleotide-binding</keyword>
<organism evidence="2">
    <name type="scientific">Ixodes ricinus</name>
    <name type="common">Common tick</name>
    <name type="synonym">Acarus ricinus</name>
    <dbReference type="NCBI Taxonomy" id="34613"/>
    <lineage>
        <taxon>Eukaryota</taxon>
        <taxon>Metazoa</taxon>
        <taxon>Ecdysozoa</taxon>
        <taxon>Arthropoda</taxon>
        <taxon>Chelicerata</taxon>
        <taxon>Arachnida</taxon>
        <taxon>Acari</taxon>
        <taxon>Parasitiformes</taxon>
        <taxon>Ixodida</taxon>
        <taxon>Ixodoidea</taxon>
        <taxon>Ixodidae</taxon>
        <taxon>Ixodinae</taxon>
        <taxon>Ixodes</taxon>
    </lineage>
</organism>
<dbReference type="EMBL" id="GADI01000563">
    <property type="protein sequence ID" value="JAA73245.1"/>
    <property type="molecule type" value="mRNA"/>
</dbReference>
<keyword evidence="1" id="KW-0472">Membrane</keyword>
<keyword evidence="2" id="KW-0378">Hydrolase</keyword>
<proteinExistence type="evidence at transcript level"/>
<keyword evidence="2" id="KW-0067">ATP-binding</keyword>